<dbReference type="PROSITE" id="PS51186">
    <property type="entry name" value="GNAT"/>
    <property type="match status" value="1"/>
</dbReference>
<dbReference type="GO" id="GO:0016747">
    <property type="term" value="F:acyltransferase activity, transferring groups other than amino-acyl groups"/>
    <property type="evidence" value="ECO:0007669"/>
    <property type="project" value="InterPro"/>
</dbReference>
<keyword evidence="4" id="KW-0689">Ribosomal protein</keyword>
<evidence type="ECO:0000256" key="1">
    <source>
        <dbReference type="ARBA" id="ARBA00022679"/>
    </source>
</evidence>
<dbReference type="InterPro" id="IPR000182">
    <property type="entry name" value="GNAT_dom"/>
</dbReference>
<gene>
    <name evidence="4" type="ORF">EV690_3242</name>
</gene>
<keyword evidence="5" id="KW-1185">Reference proteome</keyword>
<protein>
    <submittedName>
        <fullName evidence="4">Ribosomal protein S18 acetylase RimI-like enzyme</fullName>
    </submittedName>
</protein>
<keyword evidence="2" id="KW-0012">Acyltransferase</keyword>
<evidence type="ECO:0000313" key="5">
    <source>
        <dbReference type="Proteomes" id="UP000295565"/>
    </source>
</evidence>
<dbReference type="InterPro" id="IPR016181">
    <property type="entry name" value="Acyl_CoA_acyltransferase"/>
</dbReference>
<dbReference type="EMBL" id="SMGD01000017">
    <property type="protein sequence ID" value="TCK46657.1"/>
    <property type="molecule type" value="Genomic_DNA"/>
</dbReference>
<dbReference type="Gene3D" id="3.40.630.30">
    <property type="match status" value="1"/>
</dbReference>
<evidence type="ECO:0000313" key="4">
    <source>
        <dbReference type="EMBL" id="TCK46657.1"/>
    </source>
</evidence>
<dbReference type="Pfam" id="PF13673">
    <property type="entry name" value="Acetyltransf_10"/>
    <property type="match status" value="1"/>
</dbReference>
<dbReference type="AlphaFoldDB" id="A0A4R1J8G7"/>
<dbReference type="CDD" id="cd04301">
    <property type="entry name" value="NAT_SF"/>
    <property type="match status" value="1"/>
</dbReference>
<reference evidence="4 5" key="1">
    <citation type="submission" date="2019-03" db="EMBL/GenBank/DDBJ databases">
        <title>Genomic Encyclopedia of Type Strains, Phase IV (KMG-IV): sequencing the most valuable type-strain genomes for metagenomic binning, comparative biology and taxonomic classification.</title>
        <authorList>
            <person name="Goeker M."/>
        </authorList>
    </citation>
    <scope>NUCLEOTIDE SEQUENCE [LARGE SCALE GENOMIC DNA]</scope>
    <source>
        <strain evidence="4 5">DSM 18577</strain>
    </source>
</reference>
<dbReference type="SUPFAM" id="SSF55729">
    <property type="entry name" value="Acyl-CoA N-acyltransferases (Nat)"/>
    <property type="match status" value="1"/>
</dbReference>
<feature type="domain" description="N-acetyltransferase" evidence="3">
    <location>
        <begin position="3"/>
        <end position="154"/>
    </location>
</feature>
<sequence>MTFSYRRLKSDDALSYRHIRLESLKLYPEYYGSNYDDELNQPELFFESQIKSASPENIMIGAYRDNILIGLCGLITTEGNQFLIVQMYVRAEFQGNGVGQGLLSEAKSQLIQHKRSSLVLTVYEENKSALDAYSRAGFTAISRDGKEITMSYQP</sequence>
<dbReference type="Proteomes" id="UP000295565">
    <property type="component" value="Unassembled WGS sequence"/>
</dbReference>
<proteinExistence type="predicted"/>
<keyword evidence="4" id="KW-0687">Ribonucleoprotein</keyword>
<comment type="caution">
    <text evidence="4">The sequence shown here is derived from an EMBL/GenBank/DDBJ whole genome shotgun (WGS) entry which is preliminary data.</text>
</comment>
<evidence type="ECO:0000256" key="2">
    <source>
        <dbReference type="ARBA" id="ARBA00023315"/>
    </source>
</evidence>
<evidence type="ECO:0000259" key="3">
    <source>
        <dbReference type="PROSITE" id="PS51186"/>
    </source>
</evidence>
<dbReference type="GO" id="GO:0005840">
    <property type="term" value="C:ribosome"/>
    <property type="evidence" value="ECO:0007669"/>
    <property type="project" value="UniProtKB-KW"/>
</dbReference>
<name>A0A4R1J8G7_9GAMM</name>
<accession>A0A4R1J8G7</accession>
<organism evidence="4 5">
    <name type="scientific">Celerinatantimonas diazotrophica</name>
    <dbReference type="NCBI Taxonomy" id="412034"/>
    <lineage>
        <taxon>Bacteria</taxon>
        <taxon>Pseudomonadati</taxon>
        <taxon>Pseudomonadota</taxon>
        <taxon>Gammaproteobacteria</taxon>
        <taxon>Celerinatantimonadaceae</taxon>
        <taxon>Celerinatantimonas</taxon>
    </lineage>
</organism>
<dbReference type="PANTHER" id="PTHR43877">
    <property type="entry name" value="AMINOALKYLPHOSPHONATE N-ACETYLTRANSFERASE-RELATED-RELATED"/>
    <property type="match status" value="1"/>
</dbReference>
<keyword evidence="1" id="KW-0808">Transferase</keyword>
<dbReference type="RefSeq" id="WP_165872784.1">
    <property type="nucleotide sequence ID" value="NZ_OU594967.1"/>
</dbReference>
<dbReference type="InterPro" id="IPR050832">
    <property type="entry name" value="Bact_Acetyltransf"/>
</dbReference>